<dbReference type="Proteomes" id="UP000053424">
    <property type="component" value="Unassembled WGS sequence"/>
</dbReference>
<feature type="compositionally biased region" description="Low complexity" evidence="1">
    <location>
        <begin position="377"/>
        <end position="389"/>
    </location>
</feature>
<dbReference type="OrthoDB" id="2138242at2759"/>
<feature type="compositionally biased region" description="Low complexity" evidence="1">
    <location>
        <begin position="512"/>
        <end position="525"/>
    </location>
</feature>
<feature type="compositionally biased region" description="Basic residues" evidence="1">
    <location>
        <begin position="1"/>
        <end position="10"/>
    </location>
</feature>
<feature type="compositionally biased region" description="Low complexity" evidence="1">
    <location>
        <begin position="461"/>
        <end position="471"/>
    </location>
</feature>
<reference evidence="3" key="2">
    <citation type="submission" date="2015-01" db="EMBL/GenBank/DDBJ databases">
        <title>Evolutionary Origins and Diversification of the Mycorrhizal Mutualists.</title>
        <authorList>
            <consortium name="DOE Joint Genome Institute"/>
            <consortium name="Mycorrhizal Genomics Consortium"/>
            <person name="Kohler A."/>
            <person name="Kuo A."/>
            <person name="Nagy L.G."/>
            <person name="Floudas D."/>
            <person name="Copeland A."/>
            <person name="Barry K.W."/>
            <person name="Cichocki N."/>
            <person name="Veneault-Fourrey C."/>
            <person name="LaButti K."/>
            <person name="Lindquist E.A."/>
            <person name="Lipzen A."/>
            <person name="Lundell T."/>
            <person name="Morin E."/>
            <person name="Murat C."/>
            <person name="Riley R."/>
            <person name="Ohm R."/>
            <person name="Sun H."/>
            <person name="Tunlid A."/>
            <person name="Henrissat B."/>
            <person name="Grigoriev I.V."/>
            <person name="Hibbett D.S."/>
            <person name="Martin F."/>
        </authorList>
    </citation>
    <scope>NUCLEOTIDE SEQUENCE [LARGE SCALE GENOMIC DNA]</scope>
    <source>
        <strain evidence="3">h7</strain>
    </source>
</reference>
<feature type="region of interest" description="Disordered" evidence="1">
    <location>
        <begin position="52"/>
        <end position="112"/>
    </location>
</feature>
<accession>A0A0C2YQP1</accession>
<dbReference type="AlphaFoldDB" id="A0A0C2YQP1"/>
<feature type="region of interest" description="Disordered" evidence="1">
    <location>
        <begin position="1"/>
        <end position="26"/>
    </location>
</feature>
<feature type="region of interest" description="Disordered" evidence="1">
    <location>
        <begin position="331"/>
        <end position="537"/>
    </location>
</feature>
<keyword evidence="3" id="KW-1185">Reference proteome</keyword>
<evidence type="ECO:0000256" key="1">
    <source>
        <dbReference type="SAM" id="MobiDB-lite"/>
    </source>
</evidence>
<sequence length="537" mass="58143">MPSPLKKRRVTTSVSTPISPVVIGFSIPPDNMEQVRNMLNVKQQQKAIIEQRRGSVVALNSPTTGPTPAPVEPPQQPNPRPPRRSPARRNNNIPSQRPPSPAQPSLPPPPISFARRRAAIMGGAKKPADIVIKPRDQHTREQFQLSIQSAPPIPHAGQSPFYGAPPGRAFNQMSIPRLPTIGFSADNPRRVATNVPPTPTRLSMQLQQNQPISTTHIQPVSNRSPPASVPIATTLVPPTPTSLHRPGYAGDKAAFLAPFDVFYDALNDSKQLKSWLGDQLQKSHSLMQSLAQQQDRIHETVEAIVDRRVGGMKAEIAGLKRRVEELEEAMAHRSTVGRYTQPTRVSSLEPATVPKKINGTSSTSPETAYTFPPAPTSSSSQDPSSSSRNLRSESSRTDLSIPGWGQQPSNSDRHSAETGRASPITFDARRPPTVPMTTRHEQPPATSGSASSMPYRERDASTISISSTSTARPPPRPPLSRQNSNSAPGVPIVVVNGERERERERTPPPPTSSSSISRRAPGSRRNSVVMTGPGEGS</sequence>
<dbReference type="STRING" id="686832.A0A0C2YQP1"/>
<feature type="compositionally biased region" description="Polar residues" evidence="1">
    <location>
        <begin position="358"/>
        <end position="367"/>
    </location>
</feature>
<feature type="compositionally biased region" description="Polar residues" evidence="1">
    <location>
        <begin position="337"/>
        <end position="346"/>
    </location>
</feature>
<gene>
    <name evidence="2" type="ORF">M413DRAFT_401815</name>
</gene>
<reference evidence="2 3" key="1">
    <citation type="submission" date="2014-04" db="EMBL/GenBank/DDBJ databases">
        <authorList>
            <consortium name="DOE Joint Genome Institute"/>
            <person name="Kuo A."/>
            <person name="Gay G."/>
            <person name="Dore J."/>
            <person name="Kohler A."/>
            <person name="Nagy L.G."/>
            <person name="Floudas D."/>
            <person name="Copeland A."/>
            <person name="Barry K.W."/>
            <person name="Cichocki N."/>
            <person name="Veneault-Fourrey C."/>
            <person name="LaButti K."/>
            <person name="Lindquist E.A."/>
            <person name="Lipzen A."/>
            <person name="Lundell T."/>
            <person name="Morin E."/>
            <person name="Murat C."/>
            <person name="Sun H."/>
            <person name="Tunlid A."/>
            <person name="Henrissat B."/>
            <person name="Grigoriev I.V."/>
            <person name="Hibbett D.S."/>
            <person name="Martin F."/>
            <person name="Nordberg H.P."/>
            <person name="Cantor M.N."/>
            <person name="Hua S.X."/>
        </authorList>
    </citation>
    <scope>NUCLEOTIDE SEQUENCE [LARGE SCALE GENOMIC DNA]</scope>
    <source>
        <strain evidence="3">h7</strain>
    </source>
</reference>
<evidence type="ECO:0000313" key="3">
    <source>
        <dbReference type="Proteomes" id="UP000053424"/>
    </source>
</evidence>
<name>A0A0C2YQP1_HEBCY</name>
<feature type="compositionally biased region" description="Pro residues" evidence="1">
    <location>
        <begin position="65"/>
        <end position="80"/>
    </location>
</feature>
<evidence type="ECO:0000313" key="2">
    <source>
        <dbReference type="EMBL" id="KIM43337.1"/>
    </source>
</evidence>
<protein>
    <submittedName>
        <fullName evidence="2">Uncharacterized protein</fullName>
    </submittedName>
</protein>
<dbReference type="EMBL" id="KN831776">
    <property type="protein sequence ID" value="KIM43337.1"/>
    <property type="molecule type" value="Genomic_DNA"/>
</dbReference>
<proteinExistence type="predicted"/>
<organism evidence="2 3">
    <name type="scientific">Hebeloma cylindrosporum</name>
    <dbReference type="NCBI Taxonomy" id="76867"/>
    <lineage>
        <taxon>Eukaryota</taxon>
        <taxon>Fungi</taxon>
        <taxon>Dikarya</taxon>
        <taxon>Basidiomycota</taxon>
        <taxon>Agaricomycotina</taxon>
        <taxon>Agaricomycetes</taxon>
        <taxon>Agaricomycetidae</taxon>
        <taxon>Agaricales</taxon>
        <taxon>Agaricineae</taxon>
        <taxon>Hymenogastraceae</taxon>
        <taxon>Hebeloma</taxon>
    </lineage>
</organism>
<dbReference type="HOGENOM" id="CLU_015636_0_0_1"/>
<feature type="compositionally biased region" description="Pro residues" evidence="1">
    <location>
        <begin position="96"/>
        <end position="111"/>
    </location>
</feature>
<feature type="compositionally biased region" description="Basic and acidic residues" evidence="1">
    <location>
        <begin position="497"/>
        <end position="506"/>
    </location>
</feature>